<accession>A0A0S4IRC7</accession>
<name>A0A0S4IRC7_BODSA</name>
<evidence type="ECO:0000313" key="3">
    <source>
        <dbReference type="EMBL" id="CUG01551.1"/>
    </source>
</evidence>
<proteinExistence type="predicted"/>
<evidence type="ECO:0000313" key="4">
    <source>
        <dbReference type="Proteomes" id="UP000051952"/>
    </source>
</evidence>
<dbReference type="InterPro" id="IPR001841">
    <property type="entry name" value="Znf_RING"/>
</dbReference>
<dbReference type="Proteomes" id="UP000051952">
    <property type="component" value="Unassembled WGS sequence"/>
</dbReference>
<evidence type="ECO:0000256" key="1">
    <source>
        <dbReference type="PROSITE-ProRule" id="PRU00175"/>
    </source>
</evidence>
<keyword evidence="1" id="KW-0479">Metal-binding</keyword>
<keyword evidence="1" id="KW-0862">Zinc</keyword>
<protein>
    <recommendedName>
        <fullName evidence="2">RING-type domain-containing protein</fullName>
    </recommendedName>
</protein>
<feature type="domain" description="RING-type" evidence="2">
    <location>
        <begin position="3"/>
        <end position="67"/>
    </location>
</feature>
<dbReference type="VEuPathDB" id="TriTrypDB:BSAL_04500"/>
<keyword evidence="4" id="KW-1185">Reference proteome</keyword>
<dbReference type="GO" id="GO:0008270">
    <property type="term" value="F:zinc ion binding"/>
    <property type="evidence" value="ECO:0007669"/>
    <property type="project" value="UniProtKB-KW"/>
</dbReference>
<organism evidence="3 4">
    <name type="scientific">Bodo saltans</name>
    <name type="common">Flagellated protozoan</name>
    <dbReference type="NCBI Taxonomy" id="75058"/>
    <lineage>
        <taxon>Eukaryota</taxon>
        <taxon>Discoba</taxon>
        <taxon>Euglenozoa</taxon>
        <taxon>Kinetoplastea</taxon>
        <taxon>Metakinetoplastina</taxon>
        <taxon>Eubodonida</taxon>
        <taxon>Bodonidae</taxon>
        <taxon>Bodo</taxon>
    </lineage>
</organism>
<keyword evidence="1" id="KW-0863">Zinc-finger</keyword>
<reference evidence="4" key="1">
    <citation type="submission" date="2015-09" db="EMBL/GenBank/DDBJ databases">
        <authorList>
            <consortium name="Pathogen Informatics"/>
        </authorList>
    </citation>
    <scope>NUCLEOTIDE SEQUENCE [LARGE SCALE GENOMIC DNA]</scope>
    <source>
        <strain evidence="4">Lake Konstanz</strain>
    </source>
</reference>
<gene>
    <name evidence="3" type="ORF">BSAL_04500</name>
</gene>
<dbReference type="EMBL" id="CYKH01000493">
    <property type="protein sequence ID" value="CUG01551.1"/>
    <property type="molecule type" value="Genomic_DNA"/>
</dbReference>
<dbReference type="PROSITE" id="PS50089">
    <property type="entry name" value="ZF_RING_2"/>
    <property type="match status" value="1"/>
</dbReference>
<evidence type="ECO:0000259" key="2">
    <source>
        <dbReference type="PROSITE" id="PS50089"/>
    </source>
</evidence>
<sequence length="334" mass="36854">MNCLLCAECHGGGTSEHHLCVTVPCGHFLHEHCFAYLKKLSKLLHSEQQIRPHEPLHSSAPHCPECNKVVLYNVKIFVDTPATAVDLQSRVAHLQRKLLMRMAETSHNKREVISAQASCASRYQEINGLRGSLETLQATLASLDQMQPQGPKPTALHDENAAIAKMTQRELAWLVRDLHMRMTSEKTKLDAAQKLLTTKKNRYASLKSQYDAQRVTTAKARSARRAATIHLDPVVERPVAAPAAAASREAVVAPIDVVDVDAEDSDDDSDVEVVAVVPRARVLQASNDAFCPMRPVPGRVLPSYDVGSGRSLMDFPRAADATFQGLITQYQRRT</sequence>
<dbReference type="AlphaFoldDB" id="A0A0S4IRC7"/>